<dbReference type="InterPro" id="IPR000307">
    <property type="entry name" value="Ribosomal_bS16"/>
</dbReference>
<comment type="similarity">
    <text evidence="3">Belongs to the bacterial ribosomal protein bS16 family.</text>
</comment>
<evidence type="ECO:0000256" key="3">
    <source>
        <dbReference type="HAMAP-Rule" id="MF_00385"/>
    </source>
</evidence>
<dbReference type="PANTHER" id="PTHR12919:SF20">
    <property type="entry name" value="SMALL RIBOSOMAL SUBUNIT PROTEIN BS16M"/>
    <property type="match status" value="1"/>
</dbReference>
<dbReference type="PANTHER" id="PTHR12919">
    <property type="entry name" value="30S RIBOSOMAL PROTEIN S16"/>
    <property type="match status" value="1"/>
</dbReference>
<dbReference type="SUPFAM" id="SSF54565">
    <property type="entry name" value="Ribosomal protein S16"/>
    <property type="match status" value="1"/>
</dbReference>
<dbReference type="GO" id="GO:0006412">
    <property type="term" value="P:translation"/>
    <property type="evidence" value="ECO:0007669"/>
    <property type="project" value="UniProtKB-UniRule"/>
</dbReference>
<evidence type="ECO:0000313" key="5">
    <source>
        <dbReference type="Proteomes" id="UP000034772"/>
    </source>
</evidence>
<organism evidence="4 5">
    <name type="scientific">Candidatus Beckwithbacteria bacterium GW2011_GWC2_47_9</name>
    <dbReference type="NCBI Taxonomy" id="1618373"/>
    <lineage>
        <taxon>Bacteria</taxon>
        <taxon>Candidatus Beckwithiibacteriota</taxon>
    </lineage>
</organism>
<dbReference type="HAMAP" id="MF_00385">
    <property type="entry name" value="Ribosomal_bS16"/>
    <property type="match status" value="1"/>
</dbReference>
<dbReference type="EMBL" id="LCOZ01000037">
    <property type="protein sequence ID" value="KKU86909.1"/>
    <property type="molecule type" value="Genomic_DNA"/>
</dbReference>
<dbReference type="Proteomes" id="UP000034772">
    <property type="component" value="Unassembled WGS sequence"/>
</dbReference>
<dbReference type="InterPro" id="IPR023803">
    <property type="entry name" value="Ribosomal_bS16_dom_sf"/>
</dbReference>
<keyword evidence="1 3" id="KW-0689">Ribosomal protein</keyword>
<dbReference type="GO" id="GO:0015935">
    <property type="term" value="C:small ribosomal subunit"/>
    <property type="evidence" value="ECO:0007669"/>
    <property type="project" value="TreeGrafter"/>
</dbReference>
<dbReference type="Gene3D" id="3.30.1320.10">
    <property type="match status" value="1"/>
</dbReference>
<accession>A0A0G1TYR2</accession>
<reference evidence="4 5" key="1">
    <citation type="journal article" date="2015" name="Nature">
        <title>rRNA introns, odd ribosomes, and small enigmatic genomes across a large radiation of phyla.</title>
        <authorList>
            <person name="Brown C.T."/>
            <person name="Hug L.A."/>
            <person name="Thomas B.C."/>
            <person name="Sharon I."/>
            <person name="Castelle C.J."/>
            <person name="Singh A."/>
            <person name="Wilkins M.J."/>
            <person name="Williams K.H."/>
            <person name="Banfield J.F."/>
        </authorList>
    </citation>
    <scope>NUCLEOTIDE SEQUENCE [LARGE SCALE GENOMIC DNA]</scope>
</reference>
<gene>
    <name evidence="3" type="primary">rpsP</name>
    <name evidence="4" type="ORF">UY17_C0037G0005</name>
</gene>
<dbReference type="GO" id="GO:0003735">
    <property type="term" value="F:structural constituent of ribosome"/>
    <property type="evidence" value="ECO:0007669"/>
    <property type="project" value="InterPro"/>
</dbReference>
<evidence type="ECO:0000256" key="1">
    <source>
        <dbReference type="ARBA" id="ARBA00022980"/>
    </source>
</evidence>
<dbReference type="NCBIfam" id="TIGR00002">
    <property type="entry name" value="S16"/>
    <property type="match status" value="1"/>
</dbReference>
<protein>
    <recommendedName>
        <fullName evidence="3">Small ribosomal subunit protein bS16</fullName>
    </recommendedName>
</protein>
<proteinExistence type="inferred from homology"/>
<evidence type="ECO:0000256" key="2">
    <source>
        <dbReference type="ARBA" id="ARBA00023274"/>
    </source>
</evidence>
<dbReference type="PROSITE" id="PS00732">
    <property type="entry name" value="RIBOSOMAL_S16"/>
    <property type="match status" value="1"/>
</dbReference>
<comment type="caution">
    <text evidence="4">The sequence shown here is derived from an EMBL/GenBank/DDBJ whole genome shotgun (WGS) entry which is preliminary data.</text>
</comment>
<name>A0A0G1TYR2_9BACT</name>
<evidence type="ECO:0000313" key="4">
    <source>
        <dbReference type="EMBL" id="KKU86909.1"/>
    </source>
</evidence>
<dbReference type="AlphaFoldDB" id="A0A0G1TYR2"/>
<keyword evidence="2 3" id="KW-0687">Ribonucleoprotein</keyword>
<dbReference type="Pfam" id="PF00886">
    <property type="entry name" value="Ribosomal_S16"/>
    <property type="match status" value="1"/>
</dbReference>
<dbReference type="GO" id="GO:0005737">
    <property type="term" value="C:cytoplasm"/>
    <property type="evidence" value="ECO:0007669"/>
    <property type="project" value="UniProtKB-ARBA"/>
</dbReference>
<dbReference type="InterPro" id="IPR020592">
    <property type="entry name" value="Ribosomal_bS16_CS"/>
</dbReference>
<sequence>MLKIKLTRIGKTGASHYRIVVAEQRSKRDGKFIAELGYYSPQTQPATVKVNQKLLAEWLKKGAQPTPTLKLLLKING</sequence>